<dbReference type="GO" id="GO:0016020">
    <property type="term" value="C:membrane"/>
    <property type="evidence" value="ECO:0007669"/>
    <property type="project" value="UniProtKB-SubCell"/>
</dbReference>
<comment type="subcellular location">
    <subcellularLocation>
        <location evidence="1">Membrane</location>
        <topology evidence="1">Multi-pass membrane protein</topology>
    </subcellularLocation>
</comment>
<dbReference type="OrthoDB" id="2985014at2759"/>
<dbReference type="SUPFAM" id="SSF103473">
    <property type="entry name" value="MFS general substrate transporter"/>
    <property type="match status" value="1"/>
</dbReference>
<feature type="transmembrane region" description="Helical" evidence="5">
    <location>
        <begin position="37"/>
        <end position="57"/>
    </location>
</feature>
<dbReference type="Pfam" id="PF07690">
    <property type="entry name" value="MFS_1"/>
    <property type="match status" value="1"/>
</dbReference>
<feature type="transmembrane region" description="Helical" evidence="5">
    <location>
        <begin position="12"/>
        <end position="30"/>
    </location>
</feature>
<dbReference type="AlphaFoldDB" id="A0A812R177"/>
<organism evidence="7 8">
    <name type="scientific">Symbiodinium natans</name>
    <dbReference type="NCBI Taxonomy" id="878477"/>
    <lineage>
        <taxon>Eukaryota</taxon>
        <taxon>Sar</taxon>
        <taxon>Alveolata</taxon>
        <taxon>Dinophyceae</taxon>
        <taxon>Suessiales</taxon>
        <taxon>Symbiodiniaceae</taxon>
        <taxon>Symbiodinium</taxon>
    </lineage>
</organism>
<keyword evidence="2 5" id="KW-0812">Transmembrane</keyword>
<comment type="caution">
    <text evidence="7">The sequence shown here is derived from an EMBL/GenBank/DDBJ whole genome shotgun (WGS) entry which is preliminary data.</text>
</comment>
<feature type="transmembrane region" description="Helical" evidence="5">
    <location>
        <begin position="236"/>
        <end position="255"/>
    </location>
</feature>
<dbReference type="InterPro" id="IPR011701">
    <property type="entry name" value="MFS"/>
</dbReference>
<gene>
    <name evidence="7" type="primary">PHT4</name>
    <name evidence="7" type="ORF">SNAT2548_LOCUS22612</name>
</gene>
<evidence type="ECO:0000256" key="4">
    <source>
        <dbReference type="ARBA" id="ARBA00023136"/>
    </source>
</evidence>
<feature type="transmembrane region" description="Helical" evidence="5">
    <location>
        <begin position="63"/>
        <end position="82"/>
    </location>
</feature>
<evidence type="ECO:0000256" key="1">
    <source>
        <dbReference type="ARBA" id="ARBA00004141"/>
    </source>
</evidence>
<dbReference type="PANTHER" id="PTHR11662:SF399">
    <property type="entry name" value="FI19708P1-RELATED"/>
    <property type="match status" value="1"/>
</dbReference>
<feature type="transmembrane region" description="Helical" evidence="5">
    <location>
        <begin position="130"/>
        <end position="154"/>
    </location>
</feature>
<reference evidence="7" key="1">
    <citation type="submission" date="2021-02" db="EMBL/GenBank/DDBJ databases">
        <authorList>
            <person name="Dougan E. K."/>
            <person name="Rhodes N."/>
            <person name="Thang M."/>
            <person name="Chan C."/>
        </authorList>
    </citation>
    <scope>NUCLEOTIDE SEQUENCE</scope>
</reference>
<feature type="transmembrane region" description="Helical" evidence="5">
    <location>
        <begin position="294"/>
        <end position="315"/>
    </location>
</feature>
<evidence type="ECO:0000313" key="8">
    <source>
        <dbReference type="Proteomes" id="UP000604046"/>
    </source>
</evidence>
<keyword evidence="8" id="KW-1185">Reference proteome</keyword>
<dbReference type="InterPro" id="IPR036259">
    <property type="entry name" value="MFS_trans_sf"/>
</dbReference>
<proteinExistence type="predicted"/>
<dbReference type="PANTHER" id="PTHR11662">
    <property type="entry name" value="SOLUTE CARRIER FAMILY 17"/>
    <property type="match status" value="1"/>
</dbReference>
<dbReference type="Proteomes" id="UP000604046">
    <property type="component" value="Unassembled WGS sequence"/>
</dbReference>
<dbReference type="GO" id="GO:0022857">
    <property type="term" value="F:transmembrane transporter activity"/>
    <property type="evidence" value="ECO:0007669"/>
    <property type="project" value="InterPro"/>
</dbReference>
<protein>
    <submittedName>
        <fullName evidence="7">PHT4 protein</fullName>
    </submittedName>
</protein>
<feature type="transmembrane region" description="Helical" evidence="5">
    <location>
        <begin position="198"/>
        <end position="216"/>
    </location>
</feature>
<dbReference type="InterPro" id="IPR020846">
    <property type="entry name" value="MFS_dom"/>
</dbReference>
<sequence>MVQEYHWDVQFKGMLLGSFFWGYLAGNLFAGAVSAQYGAGMVLAFAAISWSALAIAIPLASDLGFWYVWLLLTLLGLAESPVMPTTMQLISAYVPASERGCSLAARAMAFRFGQIVASVMAPLICSQAGWRASFCIFGTVSFMFAMLWLGFAITKREGRIVEIRKISEDSSADGQPPVQGGKIVLGLVPLHALRNRGFLALLLVHCSNNFAMYTIMSWGPSYFTEVLQLPLESVGLYLMLPAAFSGAGSVVGGLLTDWLQSRRWPLLALRQWILCPAAIGAGISLVIFGTMQDALTASLAIAVAALSIGVLDTAQNAVYLDLAPSDAAALVSLGNAIATLPGAAGPALVATLLQATGLWPLVWGIIAACLLVSSVVFAAFGSVEDLEKRLSPKYMQV</sequence>
<keyword evidence="4 5" id="KW-0472">Membrane</keyword>
<evidence type="ECO:0000259" key="6">
    <source>
        <dbReference type="PROSITE" id="PS50850"/>
    </source>
</evidence>
<dbReference type="InterPro" id="IPR050382">
    <property type="entry name" value="MFS_Na/Anion_cotransporter"/>
</dbReference>
<dbReference type="EMBL" id="CAJNDS010002294">
    <property type="protein sequence ID" value="CAE7415873.1"/>
    <property type="molecule type" value="Genomic_DNA"/>
</dbReference>
<dbReference type="Gene3D" id="1.20.1250.20">
    <property type="entry name" value="MFS general substrate transporter like domains"/>
    <property type="match status" value="2"/>
</dbReference>
<evidence type="ECO:0000313" key="7">
    <source>
        <dbReference type="EMBL" id="CAE7415873.1"/>
    </source>
</evidence>
<feature type="transmembrane region" description="Helical" evidence="5">
    <location>
        <begin position="267"/>
        <end position="288"/>
    </location>
</feature>
<evidence type="ECO:0000256" key="2">
    <source>
        <dbReference type="ARBA" id="ARBA00022692"/>
    </source>
</evidence>
<feature type="transmembrane region" description="Helical" evidence="5">
    <location>
        <begin position="361"/>
        <end position="383"/>
    </location>
</feature>
<name>A0A812R177_9DINO</name>
<feature type="transmembrane region" description="Helical" evidence="5">
    <location>
        <begin position="327"/>
        <end position="349"/>
    </location>
</feature>
<feature type="domain" description="Major facilitator superfamily (MFS) profile" evidence="6">
    <location>
        <begin position="1"/>
        <end position="385"/>
    </location>
</feature>
<dbReference type="PROSITE" id="PS50850">
    <property type="entry name" value="MFS"/>
    <property type="match status" value="1"/>
</dbReference>
<keyword evidence="3 5" id="KW-1133">Transmembrane helix</keyword>
<accession>A0A812R177</accession>
<evidence type="ECO:0000256" key="5">
    <source>
        <dbReference type="SAM" id="Phobius"/>
    </source>
</evidence>
<evidence type="ECO:0000256" key="3">
    <source>
        <dbReference type="ARBA" id="ARBA00022989"/>
    </source>
</evidence>